<feature type="compositionally biased region" description="Polar residues" evidence="1">
    <location>
        <begin position="1"/>
        <end position="10"/>
    </location>
</feature>
<gene>
    <name evidence="2" type="ORF">AArcSl_1935</name>
</gene>
<dbReference type="PANTHER" id="PTHR41913:SF1">
    <property type="entry name" value="DUF1684 DOMAIN-CONTAINING PROTEIN"/>
    <property type="match status" value="1"/>
</dbReference>
<dbReference type="EMBL" id="CP025066">
    <property type="protein sequence ID" value="AUX09560.1"/>
    <property type="molecule type" value="Genomic_DNA"/>
</dbReference>
<reference evidence="3" key="1">
    <citation type="submission" date="2017-11" db="EMBL/GenBank/DDBJ databases">
        <title>Phenotypic and genomic properties of facultatively anaerobic sulfur-reducing natronoarchaea from hypersaline soda lakes.</title>
        <authorList>
            <person name="Sorokin D.Y."/>
            <person name="Kublanov I.V."/>
            <person name="Roman P."/>
            <person name="Sinninghe Damste J.S."/>
            <person name="Golyshin P.N."/>
            <person name="Rojo D."/>
            <person name="Ciordia S."/>
            <person name="Mena M.D.C."/>
            <person name="Ferrer M."/>
            <person name="Messina E."/>
            <person name="Smedile F."/>
            <person name="La Spada G."/>
            <person name="La Cono V."/>
            <person name="Yakimov M.M."/>
        </authorList>
    </citation>
    <scope>NUCLEOTIDE SEQUENCE [LARGE SCALE GENOMIC DNA]</scope>
    <source>
        <strain evidence="3">AArc-Sl</strain>
    </source>
</reference>
<accession>A0A343TKD8</accession>
<proteinExistence type="predicted"/>
<dbReference type="Gene3D" id="6.10.250.1680">
    <property type="match status" value="1"/>
</dbReference>
<dbReference type="InterPro" id="IPR012467">
    <property type="entry name" value="DUF1684"/>
</dbReference>
<dbReference type="PANTHER" id="PTHR41913">
    <property type="entry name" value="DUF1684 DOMAIN-CONTAINING PROTEIN"/>
    <property type="match status" value="1"/>
</dbReference>
<feature type="compositionally biased region" description="Basic and acidic residues" evidence="1">
    <location>
        <begin position="12"/>
        <end position="28"/>
    </location>
</feature>
<dbReference type="Pfam" id="PF07920">
    <property type="entry name" value="DUF1684"/>
    <property type="match status" value="1"/>
</dbReference>
<dbReference type="OrthoDB" id="334216at2157"/>
<protein>
    <recommendedName>
        <fullName evidence="4">DUF1684 domain-containing protein</fullName>
    </recommendedName>
</protein>
<sequence length="187" mass="21954">MTADTDTNWKQQTEEQRRQREQYFREHPQSPIPEETFAGLAYYPIREKYRFLVPLEEHDDPELITVETTADGEQQYHRHGEFSLELDGREITLQAYRPPGEERLWVPFRDETNGDETYGAGRYLDLDPESHETEDGWILDFNAAYNPTCAYNTAYECPLIPMENWLDVRIEAGEKDYPGEPVDPHGH</sequence>
<evidence type="ECO:0000313" key="2">
    <source>
        <dbReference type="EMBL" id="AUX09560.1"/>
    </source>
</evidence>
<evidence type="ECO:0000313" key="3">
    <source>
        <dbReference type="Proteomes" id="UP000263012"/>
    </source>
</evidence>
<dbReference type="Proteomes" id="UP000263012">
    <property type="component" value="Chromosome"/>
</dbReference>
<evidence type="ECO:0008006" key="4">
    <source>
        <dbReference type="Google" id="ProtNLM"/>
    </source>
</evidence>
<organism evidence="2 3">
    <name type="scientific">Halalkaliarchaeum desulfuricum</name>
    <dbReference type="NCBI Taxonomy" id="2055893"/>
    <lineage>
        <taxon>Archaea</taxon>
        <taxon>Methanobacteriati</taxon>
        <taxon>Methanobacteriota</taxon>
        <taxon>Stenosarchaea group</taxon>
        <taxon>Halobacteria</taxon>
        <taxon>Halobacteriales</taxon>
        <taxon>Haloferacaceae</taxon>
        <taxon>Halalkaliarchaeum</taxon>
    </lineage>
</organism>
<dbReference type="KEGG" id="hdf:AArcSl_1935"/>
<dbReference type="GeneID" id="37878289"/>
<name>A0A343TKD8_9EURY</name>
<evidence type="ECO:0000256" key="1">
    <source>
        <dbReference type="SAM" id="MobiDB-lite"/>
    </source>
</evidence>
<dbReference type="RefSeq" id="WP_119818323.1">
    <property type="nucleotide sequence ID" value="NZ_CP025066.1"/>
</dbReference>
<feature type="region of interest" description="Disordered" evidence="1">
    <location>
        <begin position="1"/>
        <end position="31"/>
    </location>
</feature>
<dbReference type="AlphaFoldDB" id="A0A343TKD8"/>
<keyword evidence="3" id="KW-1185">Reference proteome</keyword>